<reference evidence="2 3" key="1">
    <citation type="submission" date="2018-08" db="EMBL/GenBank/DDBJ databases">
        <title>Bacillus chawlae sp. nov., Bacillus glennii sp. nov., and Bacillus saganii sp. nov. Isolated from the Vehicle Assembly Building at Kennedy Space Center where the Viking Spacecraft were Assembled.</title>
        <authorList>
            <person name="Seuylemezian A."/>
            <person name="Vaishampayan P."/>
        </authorList>
    </citation>
    <scope>NUCLEOTIDE SEQUENCE [LARGE SCALE GENOMIC DNA]</scope>
    <source>
        <strain evidence="2 3">V44-8</strain>
    </source>
</reference>
<gene>
    <name evidence="2" type="ORF">D0466_12990</name>
</gene>
<evidence type="ECO:0000313" key="3">
    <source>
        <dbReference type="Proteomes" id="UP000262939"/>
    </source>
</evidence>
<keyword evidence="1" id="KW-1133">Transmembrane helix</keyword>
<keyword evidence="1" id="KW-0472">Membrane</keyword>
<comment type="caution">
    <text evidence="2">The sequence shown here is derived from an EMBL/GenBank/DDBJ whole genome shotgun (WGS) entry which is preliminary data.</text>
</comment>
<organism evidence="2 3">
    <name type="scientific">Peribacillus glennii</name>
    <dbReference type="NCBI Taxonomy" id="2303991"/>
    <lineage>
        <taxon>Bacteria</taxon>
        <taxon>Bacillati</taxon>
        <taxon>Bacillota</taxon>
        <taxon>Bacilli</taxon>
        <taxon>Bacillales</taxon>
        <taxon>Bacillaceae</taxon>
        <taxon>Peribacillus</taxon>
    </lineage>
</organism>
<keyword evidence="3" id="KW-1185">Reference proteome</keyword>
<evidence type="ECO:0000256" key="1">
    <source>
        <dbReference type="SAM" id="Phobius"/>
    </source>
</evidence>
<evidence type="ECO:0000313" key="2">
    <source>
        <dbReference type="EMBL" id="RFU62862.1"/>
    </source>
</evidence>
<protein>
    <submittedName>
        <fullName evidence="2">Uncharacterized protein</fullName>
    </submittedName>
</protein>
<feature type="transmembrane region" description="Helical" evidence="1">
    <location>
        <begin position="12"/>
        <end position="29"/>
    </location>
</feature>
<dbReference type="OrthoDB" id="2438366at2"/>
<dbReference type="RefSeq" id="WP_117322989.1">
    <property type="nucleotide sequence ID" value="NZ_QVTD01000008.1"/>
</dbReference>
<sequence>MEVRILNAVKYIGGTVLTIGTIIFLFGFFESGYSTLTPIGIGTVVGAIFIFLMGVFLVATQEMLEKTHKGKRVVLMKNKKGAPL</sequence>
<accession>A0A372LBL0</accession>
<proteinExistence type="predicted"/>
<dbReference type="Proteomes" id="UP000262939">
    <property type="component" value="Unassembled WGS sequence"/>
</dbReference>
<keyword evidence="1" id="KW-0812">Transmembrane</keyword>
<dbReference type="AlphaFoldDB" id="A0A372LBL0"/>
<dbReference type="EMBL" id="QVTD01000008">
    <property type="protein sequence ID" value="RFU62862.1"/>
    <property type="molecule type" value="Genomic_DNA"/>
</dbReference>
<name>A0A372LBL0_9BACI</name>
<feature type="transmembrane region" description="Helical" evidence="1">
    <location>
        <begin position="35"/>
        <end position="59"/>
    </location>
</feature>